<dbReference type="InterPro" id="IPR029498">
    <property type="entry name" value="HeLo_dom"/>
</dbReference>
<evidence type="ECO:0000313" key="3">
    <source>
        <dbReference type="EMBL" id="SEM72236.1"/>
    </source>
</evidence>
<dbReference type="RefSeq" id="WP_089964548.1">
    <property type="nucleotide sequence ID" value="NZ_FOCQ01000001.1"/>
</dbReference>
<proteinExistence type="predicted"/>
<feature type="region of interest" description="Disordered" evidence="1">
    <location>
        <begin position="1"/>
        <end position="23"/>
    </location>
</feature>
<gene>
    <name evidence="3" type="ORF">SAMN05444955_101260</name>
</gene>
<keyword evidence="4" id="KW-1185">Reference proteome</keyword>
<dbReference type="AlphaFoldDB" id="A0A1H8ANZ6"/>
<sequence length="132" mass="14930">MTRERSVSKPSSHPHPSLEAHQSKSFLSEWEQLRGLVNQFSSRFGQVDELMQAIHSLSFAVKDKEKLKELISALAKLNQSQLKKTSPAKSNSGKTNNQSTPNLTGDSFYDLLNSPAMSEIVKEVMKKKKKRW</sequence>
<feature type="region of interest" description="Disordered" evidence="1">
    <location>
        <begin position="79"/>
        <end position="107"/>
    </location>
</feature>
<feature type="domain" description="Prion-inhibition and propagation HeLo" evidence="2">
    <location>
        <begin position="14"/>
        <end position="87"/>
    </location>
</feature>
<dbReference type="OrthoDB" id="2988969at2"/>
<dbReference type="EMBL" id="FOCQ01000001">
    <property type="protein sequence ID" value="SEM72236.1"/>
    <property type="molecule type" value="Genomic_DNA"/>
</dbReference>
<dbReference type="Pfam" id="PF14479">
    <property type="entry name" value="HeLo"/>
    <property type="match status" value="1"/>
</dbReference>
<reference evidence="3 4" key="1">
    <citation type="submission" date="2016-10" db="EMBL/GenBank/DDBJ databases">
        <authorList>
            <person name="de Groot N.N."/>
        </authorList>
    </citation>
    <scope>NUCLEOTIDE SEQUENCE [LARGE SCALE GENOMIC DNA]</scope>
    <source>
        <strain evidence="3 4">DSM 46701</strain>
    </source>
</reference>
<evidence type="ECO:0000256" key="1">
    <source>
        <dbReference type="SAM" id="MobiDB-lite"/>
    </source>
</evidence>
<protein>
    <recommendedName>
        <fullName evidence="2">Prion-inhibition and propagation HeLo domain-containing protein</fullName>
    </recommendedName>
</protein>
<dbReference type="Proteomes" id="UP000199695">
    <property type="component" value="Unassembled WGS sequence"/>
</dbReference>
<feature type="compositionally biased region" description="Polar residues" evidence="1">
    <location>
        <begin position="79"/>
        <end position="105"/>
    </location>
</feature>
<name>A0A1H8ANZ6_9BACL</name>
<evidence type="ECO:0000259" key="2">
    <source>
        <dbReference type="Pfam" id="PF14479"/>
    </source>
</evidence>
<evidence type="ECO:0000313" key="4">
    <source>
        <dbReference type="Proteomes" id="UP000199695"/>
    </source>
</evidence>
<accession>A0A1H8ANZ6</accession>
<organism evidence="3 4">
    <name type="scientific">Lihuaxuella thermophila</name>
    <dbReference type="NCBI Taxonomy" id="1173111"/>
    <lineage>
        <taxon>Bacteria</taxon>
        <taxon>Bacillati</taxon>
        <taxon>Bacillota</taxon>
        <taxon>Bacilli</taxon>
        <taxon>Bacillales</taxon>
        <taxon>Thermoactinomycetaceae</taxon>
        <taxon>Lihuaxuella</taxon>
    </lineage>
</organism>